<dbReference type="OrthoDB" id="2974563at2759"/>
<accession>A0A9W9AU26</accession>
<dbReference type="EMBL" id="JAOTPV010000001">
    <property type="protein sequence ID" value="KAJ4490534.1"/>
    <property type="molecule type" value="Genomic_DNA"/>
</dbReference>
<reference evidence="2" key="1">
    <citation type="submission" date="2022-08" db="EMBL/GenBank/DDBJ databases">
        <title>A Global Phylogenomic Analysis of the Shiitake Genus Lentinula.</title>
        <authorList>
            <consortium name="DOE Joint Genome Institute"/>
            <person name="Sierra-Patev S."/>
            <person name="Min B."/>
            <person name="Naranjo-Ortiz M."/>
            <person name="Looney B."/>
            <person name="Konkel Z."/>
            <person name="Slot J.C."/>
            <person name="Sakamoto Y."/>
            <person name="Steenwyk J.L."/>
            <person name="Rokas A."/>
            <person name="Carro J."/>
            <person name="Camarero S."/>
            <person name="Ferreira P."/>
            <person name="Molpeceres G."/>
            <person name="Ruiz-Duenas F.J."/>
            <person name="Serrano A."/>
            <person name="Henrissat B."/>
            <person name="Drula E."/>
            <person name="Hughes K.W."/>
            <person name="Mata J.L."/>
            <person name="Ishikawa N.K."/>
            <person name="Vargas-Isla R."/>
            <person name="Ushijima S."/>
            <person name="Smith C.A."/>
            <person name="Ahrendt S."/>
            <person name="Andreopoulos W."/>
            <person name="He G."/>
            <person name="Labutti K."/>
            <person name="Lipzen A."/>
            <person name="Ng V."/>
            <person name="Riley R."/>
            <person name="Sandor L."/>
            <person name="Barry K."/>
            <person name="Martinez A.T."/>
            <person name="Xiao Y."/>
            <person name="Gibbons J.G."/>
            <person name="Terashima K."/>
            <person name="Grigoriev I.V."/>
            <person name="Hibbett D.S."/>
        </authorList>
    </citation>
    <scope>NUCLEOTIDE SEQUENCE</scope>
    <source>
        <strain evidence="2">JLM2183</strain>
    </source>
</reference>
<protein>
    <submittedName>
        <fullName evidence="2">Uncharacterized protein</fullName>
    </submittedName>
</protein>
<dbReference type="Proteomes" id="UP001150266">
    <property type="component" value="Unassembled WGS sequence"/>
</dbReference>
<comment type="caution">
    <text evidence="2">The sequence shown here is derived from an EMBL/GenBank/DDBJ whole genome shotgun (WGS) entry which is preliminary data.</text>
</comment>
<evidence type="ECO:0000313" key="3">
    <source>
        <dbReference type="EMBL" id="KAJ4490534.1"/>
    </source>
</evidence>
<organism evidence="2 4">
    <name type="scientific">Lentinula aciculospora</name>
    <dbReference type="NCBI Taxonomy" id="153920"/>
    <lineage>
        <taxon>Eukaryota</taxon>
        <taxon>Fungi</taxon>
        <taxon>Dikarya</taxon>
        <taxon>Basidiomycota</taxon>
        <taxon>Agaricomycotina</taxon>
        <taxon>Agaricomycetes</taxon>
        <taxon>Agaricomycetidae</taxon>
        <taxon>Agaricales</taxon>
        <taxon>Marasmiineae</taxon>
        <taxon>Omphalotaceae</taxon>
        <taxon>Lentinula</taxon>
    </lineage>
</organism>
<evidence type="ECO:0000313" key="4">
    <source>
        <dbReference type="Proteomes" id="UP001150266"/>
    </source>
</evidence>
<name>A0A9W9AU26_9AGAR</name>
<feature type="chain" id="PRO_5041194737" evidence="1">
    <location>
        <begin position="27"/>
        <end position="209"/>
    </location>
</feature>
<dbReference type="AlphaFoldDB" id="A0A9W9AU26"/>
<keyword evidence="4" id="KW-1185">Reference proteome</keyword>
<evidence type="ECO:0000313" key="2">
    <source>
        <dbReference type="EMBL" id="KAJ4490530.1"/>
    </source>
</evidence>
<sequence>MVFASLPPWRSILLLLLSITILHVMSIPLPHGDNDVAKVQGTKIPIFLVRRRTENKSVQILSDSVQDKFSDEWIIYIGDKHGFVARRQCDDNYESPTWPWIASAAKRCRAKRNLKEILTYVILPTTREEIQILVDELLAIPPRARYHYLNDVMLSLWKKEIITEAILGKWEKRVKKNLDMETSELYVERTEKIKQEAKKAYELDQQRCL</sequence>
<evidence type="ECO:0000256" key="1">
    <source>
        <dbReference type="SAM" id="SignalP"/>
    </source>
</evidence>
<feature type="signal peptide" evidence="1">
    <location>
        <begin position="1"/>
        <end position="26"/>
    </location>
</feature>
<proteinExistence type="predicted"/>
<dbReference type="EMBL" id="JAOTPV010000001">
    <property type="protein sequence ID" value="KAJ4490530.1"/>
    <property type="molecule type" value="Genomic_DNA"/>
</dbReference>
<keyword evidence="1" id="KW-0732">Signal</keyword>
<gene>
    <name evidence="2" type="ORF">J3R30DRAFT_3399848</name>
    <name evidence="3" type="ORF">J3R30DRAFT_3399851</name>
</gene>